<gene>
    <name evidence="1" type="ORF">MU9_119</name>
</gene>
<accession>M1RFR7</accession>
<dbReference type="EMBL" id="CP004345">
    <property type="protein sequence ID" value="AGG29165.1"/>
    <property type="molecule type" value="Genomic_DNA"/>
</dbReference>
<evidence type="ECO:0000313" key="2">
    <source>
        <dbReference type="Proteomes" id="UP000011834"/>
    </source>
</evidence>
<dbReference type="AlphaFoldDB" id="M1RFR7"/>
<sequence length="69" mass="8321">MFKTLTRLKLAKAIIKDHSLRKWFKLDDERMETNEHVSTFIDFVSLAPFLLMSLFEYVHIFEYPHKLSC</sequence>
<dbReference type="HOGENOM" id="CLU_2771373_0_0_6"/>
<name>M1RFR7_MORMO</name>
<proteinExistence type="predicted"/>
<dbReference type="Proteomes" id="UP000011834">
    <property type="component" value="Chromosome"/>
</dbReference>
<dbReference type="KEGG" id="mmk:MU9_119"/>
<evidence type="ECO:0000313" key="1">
    <source>
        <dbReference type="EMBL" id="AGG29165.1"/>
    </source>
</evidence>
<reference evidence="1 2" key="1">
    <citation type="journal article" date="2012" name="BMC Genomics">
        <title>Whole-genome sequencing and identification of Morganella morganii KT pathogenicity-related genes.</title>
        <authorList>
            <person name="Chen Y.T."/>
            <person name="Peng H.L."/>
            <person name="Shia W.C."/>
            <person name="Hsu F.R."/>
            <person name="Ken C.F."/>
            <person name="Tsao Y.M."/>
            <person name="Chen C.H."/>
            <person name="Liu C.E."/>
            <person name="Hsieh M.F."/>
            <person name="Chen H.C."/>
            <person name="Tang C.Y."/>
            <person name="Ku T.H."/>
        </authorList>
    </citation>
    <scope>NUCLEOTIDE SEQUENCE [LARGE SCALE GENOMIC DNA]</scope>
    <source>
        <strain evidence="1 2">KT</strain>
    </source>
</reference>
<protein>
    <submittedName>
        <fullName evidence="1">Uncharacterized protein</fullName>
    </submittedName>
</protein>
<organism evidence="1 2">
    <name type="scientific">Morganella morganii subsp. morganii KT</name>
    <dbReference type="NCBI Taxonomy" id="1124991"/>
    <lineage>
        <taxon>Bacteria</taxon>
        <taxon>Pseudomonadati</taxon>
        <taxon>Pseudomonadota</taxon>
        <taxon>Gammaproteobacteria</taxon>
        <taxon>Enterobacterales</taxon>
        <taxon>Morganellaceae</taxon>
        <taxon>Morganella</taxon>
    </lineage>
</organism>
<keyword evidence="2" id="KW-1185">Reference proteome</keyword>